<evidence type="ECO:0000313" key="4">
    <source>
        <dbReference type="Proteomes" id="UP000617145"/>
    </source>
</evidence>
<evidence type="ECO:0000313" key="3">
    <source>
        <dbReference type="EMBL" id="GGG77215.1"/>
    </source>
</evidence>
<dbReference type="Gene3D" id="3.50.30.10">
    <property type="entry name" value="Phosphohistidine domain"/>
    <property type="match status" value="1"/>
</dbReference>
<sequence>MTDGWHARPVVRGLASGDAMVSRTALSFLGDLDIRSGRVVGQSSDLRGRIVAGRVLVLPETRGSAGAWRFLYQLKVHGTHPAALILHEMPDPSVTQGAFLAQVPVVVLSEDRFWASVTDRMPLRIDAEAGLVQPVPR</sequence>
<dbReference type="Pfam" id="PF01989">
    <property type="entry name" value="AcnX_swivel_put"/>
    <property type="match status" value="1"/>
</dbReference>
<dbReference type="SUPFAM" id="SSF52016">
    <property type="entry name" value="LeuD/IlvD-like"/>
    <property type="match status" value="1"/>
</dbReference>
<dbReference type="PANTHER" id="PTHR36577">
    <property type="entry name" value="DUF521 DOMAIN PROTEIN (AFU_ORTHOLOGUE AFUA_6G00490)"/>
    <property type="match status" value="1"/>
</dbReference>
<accession>A0A8J3EGL2</accession>
<gene>
    <name evidence="3" type="ORF">GCM10011415_27620</name>
</gene>
<dbReference type="PANTHER" id="PTHR36577:SF3">
    <property type="entry name" value="DUF521 DOMAIN PROTEIN (AFU_ORTHOLOGUE AFUA_6G00490)"/>
    <property type="match status" value="1"/>
</dbReference>
<comment type="caution">
    <text evidence="3">The sequence shown here is derived from an EMBL/GenBank/DDBJ whole genome shotgun (WGS) entry which is preliminary data.</text>
</comment>
<dbReference type="InterPro" id="IPR002840">
    <property type="entry name" value="PMDh-S-like_dom"/>
</dbReference>
<name>A0A8J3EGL2_9RHOB</name>
<evidence type="ECO:0000256" key="1">
    <source>
        <dbReference type="ARBA" id="ARBA00023239"/>
    </source>
</evidence>
<evidence type="ECO:0000259" key="2">
    <source>
        <dbReference type="Pfam" id="PF01989"/>
    </source>
</evidence>
<reference evidence="3" key="2">
    <citation type="submission" date="2020-09" db="EMBL/GenBank/DDBJ databases">
        <authorList>
            <person name="Sun Q."/>
            <person name="Zhou Y."/>
        </authorList>
    </citation>
    <scope>NUCLEOTIDE SEQUENCE</scope>
    <source>
        <strain evidence="3">CGMCC 1.15762</strain>
    </source>
</reference>
<feature type="domain" description="Phosphomevalonate dehydratase small subunit-like" evidence="2">
    <location>
        <begin position="26"/>
        <end position="106"/>
    </location>
</feature>
<dbReference type="RefSeq" id="WP_188790801.1">
    <property type="nucleotide sequence ID" value="NZ_BMJV01000005.1"/>
</dbReference>
<protein>
    <recommendedName>
        <fullName evidence="2">Phosphomevalonate dehydratase small subunit-like domain-containing protein</fullName>
    </recommendedName>
</protein>
<reference evidence="3" key="1">
    <citation type="journal article" date="2014" name="Int. J. Syst. Evol. Microbiol.">
        <title>Complete genome sequence of Corynebacterium casei LMG S-19264T (=DSM 44701T), isolated from a smear-ripened cheese.</title>
        <authorList>
            <consortium name="US DOE Joint Genome Institute (JGI-PGF)"/>
            <person name="Walter F."/>
            <person name="Albersmeier A."/>
            <person name="Kalinowski J."/>
            <person name="Ruckert C."/>
        </authorList>
    </citation>
    <scope>NUCLEOTIDE SEQUENCE</scope>
    <source>
        <strain evidence="3">CGMCC 1.15762</strain>
    </source>
</reference>
<organism evidence="3 4">
    <name type="scientific">Salipiger pallidus</name>
    <dbReference type="NCBI Taxonomy" id="1775170"/>
    <lineage>
        <taxon>Bacteria</taxon>
        <taxon>Pseudomonadati</taxon>
        <taxon>Pseudomonadota</taxon>
        <taxon>Alphaproteobacteria</taxon>
        <taxon>Rhodobacterales</taxon>
        <taxon>Roseobacteraceae</taxon>
        <taxon>Salipiger</taxon>
    </lineage>
</organism>
<proteinExistence type="predicted"/>
<dbReference type="EMBL" id="BMJV01000005">
    <property type="protein sequence ID" value="GGG77215.1"/>
    <property type="molecule type" value="Genomic_DNA"/>
</dbReference>
<dbReference type="AlphaFoldDB" id="A0A8J3EGL2"/>
<keyword evidence="4" id="KW-1185">Reference proteome</keyword>
<dbReference type="GO" id="GO:0016829">
    <property type="term" value="F:lyase activity"/>
    <property type="evidence" value="ECO:0007669"/>
    <property type="project" value="UniProtKB-KW"/>
</dbReference>
<dbReference type="Proteomes" id="UP000617145">
    <property type="component" value="Unassembled WGS sequence"/>
</dbReference>
<keyword evidence="1" id="KW-0456">Lyase</keyword>